<dbReference type="InterPro" id="IPR038765">
    <property type="entry name" value="Papain-like_cys_pep_sf"/>
</dbReference>
<name>A0A2K9PQ99_9FLAO</name>
<dbReference type="EMBL" id="CP025791">
    <property type="protein sequence ID" value="AUP79241.1"/>
    <property type="molecule type" value="Genomic_DNA"/>
</dbReference>
<dbReference type="Gene3D" id="3.90.1720.10">
    <property type="entry name" value="endopeptidase domain like (from Nostoc punctiforme)"/>
    <property type="match status" value="1"/>
</dbReference>
<evidence type="ECO:0000313" key="1">
    <source>
        <dbReference type="EMBL" id="AUP79241.1"/>
    </source>
</evidence>
<gene>
    <name evidence="1" type="ORF">C1H87_11210</name>
</gene>
<evidence type="ECO:0000313" key="2">
    <source>
        <dbReference type="Proteomes" id="UP000235826"/>
    </source>
</evidence>
<accession>A0A2K9PQ99</accession>
<dbReference type="InterPro" id="IPR024453">
    <property type="entry name" value="Peptidase_C92"/>
</dbReference>
<dbReference type="KEGG" id="fek:C1H87_11210"/>
<dbReference type="Proteomes" id="UP000235826">
    <property type="component" value="Chromosome"/>
</dbReference>
<reference evidence="1 2" key="1">
    <citation type="submission" date="2018-01" db="EMBL/GenBank/DDBJ databases">
        <title>Complete genome sequence of Flavivirga eckloniae ECD14 isolated from seaweed Ecklonia cava.</title>
        <authorList>
            <person name="Lee J.H."/>
            <person name="Baik K.S."/>
            <person name="Seong C.N."/>
        </authorList>
    </citation>
    <scope>NUCLEOTIDE SEQUENCE [LARGE SCALE GENOMIC DNA]</scope>
    <source>
        <strain evidence="1 2">ECD14</strain>
    </source>
</reference>
<organism evidence="1 2">
    <name type="scientific">Flavivirga eckloniae</name>
    <dbReference type="NCBI Taxonomy" id="1803846"/>
    <lineage>
        <taxon>Bacteria</taxon>
        <taxon>Pseudomonadati</taxon>
        <taxon>Bacteroidota</taxon>
        <taxon>Flavobacteriia</taxon>
        <taxon>Flavobacteriales</taxon>
        <taxon>Flavobacteriaceae</taxon>
        <taxon>Flavivirga</taxon>
    </lineage>
</organism>
<protein>
    <recommendedName>
        <fullName evidence="3">Permuted papain-like amidase enzyme, YaeF/YiiX, C92 family</fullName>
    </recommendedName>
</protein>
<keyword evidence="2" id="KW-1185">Reference proteome</keyword>
<dbReference type="AlphaFoldDB" id="A0A2K9PQ99"/>
<dbReference type="Pfam" id="PF05708">
    <property type="entry name" value="Peptidase_C92"/>
    <property type="match status" value="1"/>
</dbReference>
<sequence>MYLIKKEILKSGDIILMKSDSRLSRIIRKKSDSEFSHAILYMGGSSYIDSDGPGVQAHNIQRLIFDNEDDIIVLRLINSNQIDILNKIELFARQKIGTAYSLNEAIQVLENGTSLEPKEVNRQFCTRFVTQAYHSAGVDIVKNFNYPTPNDILNSKFLSEVKGVVRKASEREIKYAQSDSPLETQIEIHNSIFAEARKISNQDIQTFDQLHELIINHPEYDNEITEFLRNSGYLYMMENDFEKNPWHYDPEAFIEYYRSEKIMLKVINELSAIDKRINLALIETINDTEKELEKYNREFLKEHLSLYKKLKSYSDMRLDTINAVFKRITKL</sequence>
<dbReference type="SUPFAM" id="SSF54001">
    <property type="entry name" value="Cysteine proteinases"/>
    <property type="match status" value="1"/>
</dbReference>
<proteinExistence type="predicted"/>
<evidence type="ECO:0008006" key="3">
    <source>
        <dbReference type="Google" id="ProtNLM"/>
    </source>
</evidence>